<keyword evidence="4" id="KW-1185">Reference proteome</keyword>
<dbReference type="PANTHER" id="PTHR33678:SF2">
    <property type="match status" value="1"/>
</dbReference>
<evidence type="ECO:0000259" key="2">
    <source>
        <dbReference type="Pfam" id="PF13007"/>
    </source>
</evidence>
<dbReference type="Proteomes" id="UP000245959">
    <property type="component" value="Unassembled WGS sequence"/>
</dbReference>
<accession>A0A2U1AI52</accession>
<dbReference type="Pfam" id="PF13007">
    <property type="entry name" value="LZ_Tnp_IS66"/>
    <property type="match status" value="1"/>
</dbReference>
<dbReference type="GeneID" id="78296802"/>
<sequence>MVLPEVTTLAEAKSVIWEQAEEIEKLSNELSWFKRQMFGSKSEHYLPTDDTPALFPEETLPEPVKESPNITVAEHDRHARQPNALAEIPADLPREERVIDVPEDQRQGMTLIGYAESERIAYRTGLYVIHFKRAKYAAPDDALRGVVTAPAPGDVFDSASGRSRYDVSFVAKVVADKVENAIPLERQARMFGNEGLPVAPSTLEDLYKRTSDALLPLYDRMTLLIMQCDILHVDETFIKMMVKGARKCKNAYMWCRLTGVGPPMIAFHFSPSRSQDVAESLLGDYSGTILRDSYIGYDKLECDVACCWAHVRRYLVVAFDNGYLKVEPLLKLVRDLYQIEHDAKERAEKKGTETALFQERKTARRMSQKLVAEFFEQAKVLRDSERPSSPVAKAVNYALNIEAELKKFLNNPKLNIDNNPAERLNRGVAIIRKNCLFAGSETGGQRLAILYSFAASCKANNICFRQWLEDVLPRLSSTSANQIESLLPPNWKSNTK</sequence>
<evidence type="ECO:0000313" key="3">
    <source>
        <dbReference type="EMBL" id="PVY36086.1"/>
    </source>
</evidence>
<evidence type="ECO:0000313" key="4">
    <source>
        <dbReference type="Proteomes" id="UP000245959"/>
    </source>
</evidence>
<dbReference type="EMBL" id="QEKH01000036">
    <property type="protein sequence ID" value="PVY36086.1"/>
    <property type="molecule type" value="Genomic_DNA"/>
</dbReference>
<dbReference type="PANTHER" id="PTHR33678">
    <property type="entry name" value="BLL1576 PROTEIN"/>
    <property type="match status" value="1"/>
</dbReference>
<protein>
    <submittedName>
        <fullName evidence="3">Transposase</fullName>
    </submittedName>
</protein>
<feature type="domain" description="Transposase IS66 central" evidence="1">
    <location>
        <begin position="163"/>
        <end position="445"/>
    </location>
</feature>
<dbReference type="OrthoDB" id="9760067at2"/>
<dbReference type="InterPro" id="IPR052344">
    <property type="entry name" value="Transposase-related"/>
</dbReference>
<dbReference type="RefSeq" id="WP_116885533.1">
    <property type="nucleotide sequence ID" value="NZ_CABMMC010000119.1"/>
</dbReference>
<dbReference type="AlphaFoldDB" id="A0A2U1AI52"/>
<dbReference type="NCBIfam" id="NF033517">
    <property type="entry name" value="transpos_IS66"/>
    <property type="match status" value="1"/>
</dbReference>
<comment type="caution">
    <text evidence="3">The sequence shown here is derived from an EMBL/GenBank/DDBJ whole genome shotgun (WGS) entry which is preliminary data.</text>
</comment>
<dbReference type="InterPro" id="IPR004291">
    <property type="entry name" value="Transposase_IS66_central"/>
</dbReference>
<reference evidence="3 4" key="1">
    <citation type="submission" date="2018-04" db="EMBL/GenBank/DDBJ databases">
        <title>Genomic Encyclopedia of Type Strains, Phase IV (KMG-IV): sequencing the most valuable type-strain genomes for metagenomic binning, comparative biology and taxonomic classification.</title>
        <authorList>
            <person name="Goeker M."/>
        </authorList>
    </citation>
    <scope>NUCLEOTIDE SEQUENCE [LARGE SCALE GENOMIC DNA]</scope>
    <source>
        <strain evidence="3 4">DSM 14823</strain>
    </source>
</reference>
<organism evidence="3 4">
    <name type="scientific">Victivallis vadensis</name>
    <dbReference type="NCBI Taxonomy" id="172901"/>
    <lineage>
        <taxon>Bacteria</taxon>
        <taxon>Pseudomonadati</taxon>
        <taxon>Lentisphaerota</taxon>
        <taxon>Lentisphaeria</taxon>
        <taxon>Victivallales</taxon>
        <taxon>Victivallaceae</taxon>
        <taxon>Victivallis</taxon>
    </lineage>
</organism>
<name>A0A2U1AI52_9BACT</name>
<proteinExistence type="predicted"/>
<dbReference type="Pfam" id="PF03050">
    <property type="entry name" value="DDE_Tnp_IS66"/>
    <property type="match status" value="1"/>
</dbReference>
<feature type="domain" description="Transposase TnpC homeodomain" evidence="2">
    <location>
        <begin position="26"/>
        <end position="96"/>
    </location>
</feature>
<dbReference type="InterPro" id="IPR024463">
    <property type="entry name" value="Transposase_TnpC_homeodom"/>
</dbReference>
<evidence type="ECO:0000259" key="1">
    <source>
        <dbReference type="Pfam" id="PF03050"/>
    </source>
</evidence>
<gene>
    <name evidence="3" type="ORF">C8D82_1361</name>
</gene>